<evidence type="ECO:0000256" key="4">
    <source>
        <dbReference type="SAM" id="SignalP"/>
    </source>
</evidence>
<dbReference type="Gene3D" id="3.30.70.360">
    <property type="match status" value="1"/>
</dbReference>
<feature type="region of interest" description="Disordered" evidence="3">
    <location>
        <begin position="407"/>
        <end position="433"/>
    </location>
</feature>
<dbReference type="Pfam" id="PF07687">
    <property type="entry name" value="M20_dimer"/>
    <property type="match status" value="1"/>
</dbReference>
<feature type="domain" description="Peptidase M20 dimerisation" evidence="5">
    <location>
        <begin position="229"/>
        <end position="327"/>
    </location>
</feature>
<evidence type="ECO:0000256" key="2">
    <source>
        <dbReference type="PIRSR" id="PIRSR005962-1"/>
    </source>
</evidence>
<feature type="binding site" evidence="2">
    <location>
        <position position="148"/>
    </location>
    <ligand>
        <name>Mn(2+)</name>
        <dbReference type="ChEBI" id="CHEBI:29035"/>
        <label>2</label>
    </ligand>
</feature>
<comment type="cofactor">
    <cofactor evidence="2">
        <name>Mn(2+)</name>
        <dbReference type="ChEBI" id="CHEBI:29035"/>
    </cofactor>
    <text evidence="2">The Mn(2+) ion enhances activity.</text>
</comment>
<dbReference type="SUPFAM" id="SSF53187">
    <property type="entry name" value="Zn-dependent exopeptidases"/>
    <property type="match status" value="1"/>
</dbReference>
<feature type="signal peptide" evidence="4">
    <location>
        <begin position="1"/>
        <end position="21"/>
    </location>
</feature>
<dbReference type="GO" id="GO:0046872">
    <property type="term" value="F:metal ion binding"/>
    <property type="evidence" value="ECO:0007669"/>
    <property type="project" value="UniProtKB-KW"/>
</dbReference>
<dbReference type="Gene3D" id="3.40.630.10">
    <property type="entry name" value="Zn peptidases"/>
    <property type="match status" value="1"/>
</dbReference>
<gene>
    <name evidence="6" type="ORF">PX52LOC_05093</name>
</gene>
<dbReference type="EMBL" id="CP042425">
    <property type="protein sequence ID" value="QEL18079.1"/>
    <property type="molecule type" value="Genomic_DNA"/>
</dbReference>
<feature type="binding site" evidence="2">
    <location>
        <position position="209"/>
    </location>
    <ligand>
        <name>Mn(2+)</name>
        <dbReference type="ChEBI" id="CHEBI:29035"/>
        <label>2</label>
    </ligand>
</feature>
<evidence type="ECO:0000313" key="7">
    <source>
        <dbReference type="Proteomes" id="UP000324974"/>
    </source>
</evidence>
<dbReference type="InterPro" id="IPR002933">
    <property type="entry name" value="Peptidase_M20"/>
</dbReference>
<dbReference type="FunFam" id="3.30.70.360:FF:000001">
    <property type="entry name" value="N-acetyldiaminopimelate deacetylase"/>
    <property type="match status" value="1"/>
</dbReference>
<evidence type="ECO:0000259" key="5">
    <source>
        <dbReference type="Pfam" id="PF07687"/>
    </source>
</evidence>
<feature type="binding site" evidence="2">
    <location>
        <position position="182"/>
    </location>
    <ligand>
        <name>Mn(2+)</name>
        <dbReference type="ChEBI" id="CHEBI:29035"/>
        <label>2</label>
    </ligand>
</feature>
<keyword evidence="1 6" id="KW-0378">Hydrolase</keyword>
<dbReference type="PANTHER" id="PTHR11014">
    <property type="entry name" value="PEPTIDASE M20 FAMILY MEMBER"/>
    <property type="match status" value="1"/>
</dbReference>
<accession>A0A5C1AF83</accession>
<dbReference type="GO" id="GO:0019877">
    <property type="term" value="P:diaminopimelate biosynthetic process"/>
    <property type="evidence" value="ECO:0007669"/>
    <property type="project" value="UniProtKB-ARBA"/>
</dbReference>
<feature type="binding site" evidence="2">
    <location>
        <position position="146"/>
    </location>
    <ligand>
        <name>Mn(2+)</name>
        <dbReference type="ChEBI" id="CHEBI:29035"/>
        <label>2</label>
    </ligand>
</feature>
<keyword evidence="2" id="KW-0479">Metal-binding</keyword>
<dbReference type="PIRSF" id="PIRSF005962">
    <property type="entry name" value="Pept_M20D_amidohydro"/>
    <property type="match status" value="1"/>
</dbReference>
<dbReference type="PANTHER" id="PTHR11014:SF63">
    <property type="entry name" value="METALLOPEPTIDASE, PUTATIVE (AFU_ORTHOLOGUE AFUA_6G09600)-RELATED"/>
    <property type="match status" value="1"/>
</dbReference>
<evidence type="ECO:0000256" key="3">
    <source>
        <dbReference type="SAM" id="MobiDB-lite"/>
    </source>
</evidence>
<protein>
    <submittedName>
        <fullName evidence="6">Amidohydrolase</fullName>
    </submittedName>
</protein>
<dbReference type="SUPFAM" id="SSF55031">
    <property type="entry name" value="Bacterial exopeptidase dimerisation domain"/>
    <property type="match status" value="1"/>
</dbReference>
<dbReference type="AlphaFoldDB" id="A0A5C1AF83"/>
<sequence length="450" mass="48427">MTRCNILLISLLLLATRPGSADPPKPEAVKPDVKPLLALVDGKVETEIKSLIGLYTHFHTHPELSLHEVESAAKIAEELRGLGFTVTEKVGGTGVVAVLKNGPGPTVLVRADMDALPVTEQTGVPYASKVRTKNREGIDVGVMHACGHDIHMANLIGTARVLTSLKDRWAGTLMLIAQPAEEIGAGARAMLEDGLFKRFPKPDYCLALHSDALAKIGTVRYSEGLALANVDTVDVTVYGRGGHGASPHTTIDPIVLASRIVLDLQTIVSREVNPTDPAVVTVGSIHGGTKHNIIPNEVKLQITVRSTKDTVRDHVLKAIDRICKAAADGARAPAPTVKVNLDEYTPSTLNDVALTRKTIAVFREILDDKNVIERPPIMGGEDFGRYGREGVPIFMYFLGTIPDDRFAESERPAGKPLPSMHSDSYAPAPEPSLRTGVRTMSMAVLNLMKK</sequence>
<dbReference type="InterPro" id="IPR036264">
    <property type="entry name" value="Bact_exopeptidase_dim_dom"/>
</dbReference>
<feature type="binding site" evidence="2">
    <location>
        <position position="421"/>
    </location>
    <ligand>
        <name>Mn(2+)</name>
        <dbReference type="ChEBI" id="CHEBI:29035"/>
        <label>2</label>
    </ligand>
</feature>
<evidence type="ECO:0000256" key="1">
    <source>
        <dbReference type="ARBA" id="ARBA00022801"/>
    </source>
</evidence>
<dbReference type="NCBIfam" id="TIGR01891">
    <property type="entry name" value="amidohydrolases"/>
    <property type="match status" value="1"/>
</dbReference>
<keyword evidence="4" id="KW-0732">Signal</keyword>
<proteinExistence type="predicted"/>
<name>A0A5C1AF83_9BACT</name>
<dbReference type="RefSeq" id="WP_149112616.1">
    <property type="nucleotide sequence ID" value="NZ_CP042425.1"/>
</dbReference>
<evidence type="ECO:0000313" key="6">
    <source>
        <dbReference type="EMBL" id="QEL18079.1"/>
    </source>
</evidence>
<keyword evidence="7" id="KW-1185">Reference proteome</keyword>
<keyword evidence="2" id="KW-0464">Manganese</keyword>
<dbReference type="KEGG" id="lrs:PX52LOC_05093"/>
<reference evidence="7" key="1">
    <citation type="submission" date="2019-08" db="EMBL/GenBank/DDBJ databases">
        <title>Limnoglobus roseus gen. nov., sp. nov., a novel freshwater planctomycete with a giant genome from the family Gemmataceae.</title>
        <authorList>
            <person name="Kulichevskaya I.S."/>
            <person name="Naumoff D.G."/>
            <person name="Miroshnikov K."/>
            <person name="Ivanova A."/>
            <person name="Philippov D.A."/>
            <person name="Hakobyan A."/>
            <person name="Rijpstra I.C."/>
            <person name="Sinninghe Damste J.S."/>
            <person name="Liesack W."/>
            <person name="Dedysh S.N."/>
        </authorList>
    </citation>
    <scope>NUCLEOTIDE SEQUENCE [LARGE SCALE GENOMIC DNA]</scope>
    <source>
        <strain evidence="7">PX52</strain>
    </source>
</reference>
<dbReference type="Pfam" id="PF01546">
    <property type="entry name" value="Peptidase_M20"/>
    <property type="match status" value="1"/>
</dbReference>
<dbReference type="Proteomes" id="UP000324974">
    <property type="component" value="Chromosome"/>
</dbReference>
<dbReference type="OrthoDB" id="9776731at2"/>
<dbReference type="GO" id="GO:0050118">
    <property type="term" value="F:N-acetyldiaminopimelate deacetylase activity"/>
    <property type="evidence" value="ECO:0007669"/>
    <property type="project" value="UniProtKB-ARBA"/>
</dbReference>
<feature type="chain" id="PRO_5023034383" evidence="4">
    <location>
        <begin position="22"/>
        <end position="450"/>
    </location>
</feature>
<dbReference type="InterPro" id="IPR017439">
    <property type="entry name" value="Amidohydrolase"/>
</dbReference>
<organism evidence="6 7">
    <name type="scientific">Limnoglobus roseus</name>
    <dbReference type="NCBI Taxonomy" id="2598579"/>
    <lineage>
        <taxon>Bacteria</taxon>
        <taxon>Pseudomonadati</taxon>
        <taxon>Planctomycetota</taxon>
        <taxon>Planctomycetia</taxon>
        <taxon>Gemmatales</taxon>
        <taxon>Gemmataceae</taxon>
        <taxon>Limnoglobus</taxon>
    </lineage>
</organism>
<dbReference type="InterPro" id="IPR011650">
    <property type="entry name" value="Peptidase_M20_dimer"/>
</dbReference>